<feature type="region of interest" description="Disordered" evidence="1">
    <location>
        <begin position="139"/>
        <end position="159"/>
    </location>
</feature>
<dbReference type="OrthoDB" id="10575655at2759"/>
<dbReference type="EMBL" id="MU006317">
    <property type="protein sequence ID" value="KAF2848527.1"/>
    <property type="molecule type" value="Genomic_DNA"/>
</dbReference>
<dbReference type="Proteomes" id="UP000799423">
    <property type="component" value="Unassembled WGS sequence"/>
</dbReference>
<organism evidence="2 3">
    <name type="scientific">Plenodomus tracheiphilus IPT5</name>
    <dbReference type="NCBI Taxonomy" id="1408161"/>
    <lineage>
        <taxon>Eukaryota</taxon>
        <taxon>Fungi</taxon>
        <taxon>Dikarya</taxon>
        <taxon>Ascomycota</taxon>
        <taxon>Pezizomycotina</taxon>
        <taxon>Dothideomycetes</taxon>
        <taxon>Pleosporomycetidae</taxon>
        <taxon>Pleosporales</taxon>
        <taxon>Pleosporineae</taxon>
        <taxon>Leptosphaeriaceae</taxon>
        <taxon>Plenodomus</taxon>
    </lineage>
</organism>
<feature type="non-terminal residue" evidence="2">
    <location>
        <position position="1"/>
    </location>
</feature>
<dbReference type="AlphaFoldDB" id="A0A6A7B1H8"/>
<protein>
    <submittedName>
        <fullName evidence="2">Uncharacterized protein</fullName>
    </submittedName>
</protein>
<feature type="compositionally biased region" description="Acidic residues" evidence="1">
    <location>
        <begin position="232"/>
        <end position="244"/>
    </location>
</feature>
<feature type="region of interest" description="Disordered" evidence="1">
    <location>
        <begin position="205"/>
        <end position="251"/>
    </location>
</feature>
<feature type="compositionally biased region" description="Polar residues" evidence="1">
    <location>
        <begin position="85"/>
        <end position="96"/>
    </location>
</feature>
<evidence type="ECO:0000313" key="3">
    <source>
        <dbReference type="Proteomes" id="UP000799423"/>
    </source>
</evidence>
<name>A0A6A7B1H8_9PLEO</name>
<evidence type="ECO:0000313" key="2">
    <source>
        <dbReference type="EMBL" id="KAF2848527.1"/>
    </source>
</evidence>
<feature type="compositionally biased region" description="Basic and acidic residues" evidence="1">
    <location>
        <begin position="207"/>
        <end position="220"/>
    </location>
</feature>
<evidence type="ECO:0000256" key="1">
    <source>
        <dbReference type="SAM" id="MobiDB-lite"/>
    </source>
</evidence>
<feature type="region of interest" description="Disordered" evidence="1">
    <location>
        <begin position="68"/>
        <end position="96"/>
    </location>
</feature>
<proteinExistence type="predicted"/>
<keyword evidence="3" id="KW-1185">Reference proteome</keyword>
<gene>
    <name evidence="2" type="ORF">T440DRAFT_401109</name>
</gene>
<reference evidence="2" key="1">
    <citation type="submission" date="2020-01" db="EMBL/GenBank/DDBJ databases">
        <authorList>
            <consortium name="DOE Joint Genome Institute"/>
            <person name="Haridas S."/>
            <person name="Albert R."/>
            <person name="Binder M."/>
            <person name="Bloem J."/>
            <person name="Labutti K."/>
            <person name="Salamov A."/>
            <person name="Andreopoulos B."/>
            <person name="Baker S.E."/>
            <person name="Barry K."/>
            <person name="Bills G."/>
            <person name="Bluhm B.H."/>
            <person name="Cannon C."/>
            <person name="Castanera R."/>
            <person name="Culley D.E."/>
            <person name="Daum C."/>
            <person name="Ezra D."/>
            <person name="Gonzalez J.B."/>
            <person name="Henrissat B."/>
            <person name="Kuo A."/>
            <person name="Liang C."/>
            <person name="Lipzen A."/>
            <person name="Lutzoni F."/>
            <person name="Magnuson J."/>
            <person name="Mondo S."/>
            <person name="Nolan M."/>
            <person name="Ohm R."/>
            <person name="Pangilinan J."/>
            <person name="Park H.-J."/>
            <person name="Ramirez L."/>
            <person name="Alfaro M."/>
            <person name="Sun H."/>
            <person name="Tritt A."/>
            <person name="Yoshinaga Y."/>
            <person name="Zwiers L.-H."/>
            <person name="Turgeon B.G."/>
            <person name="Goodwin S.B."/>
            <person name="Spatafora J.W."/>
            <person name="Crous P.W."/>
            <person name="Grigoriev I.V."/>
        </authorList>
    </citation>
    <scope>NUCLEOTIDE SEQUENCE</scope>
    <source>
        <strain evidence="2">IPT5</strain>
    </source>
</reference>
<accession>A0A6A7B1H8</accession>
<sequence length="251" mass="27483">ESPSTMAFPLNVYPVMSEITALRETAERNSVSFAQDTDVLRSQSHRRPLADSPNFLIPKGSVGKAWKKVKKGFRPSERNRKTAGILSTGTTSSRKLLSASDAETSCRTEMAGTTYSACTYSDNTHAASNLIVNHNEDERVAGKRRSTGTEKEVDGKGDDYNVETLDMTVDVGLPHGLTMEAVVDLLQWGGLSDNDIIALFPMPPKTTIEDSIKDDEGKSDRPKRRSGGLETCPEEEEEEEEEMCTTDCSLG</sequence>